<gene>
    <name evidence="9" type="ORF">FHS99_003123</name>
</gene>
<dbReference type="EC" id="2.1.1.37" evidence="1"/>
<keyword evidence="10" id="KW-1185">Reference proteome</keyword>
<dbReference type="GO" id="GO:0003677">
    <property type="term" value="F:DNA binding"/>
    <property type="evidence" value="ECO:0007669"/>
    <property type="project" value="TreeGrafter"/>
</dbReference>
<dbReference type="GO" id="GO:0032259">
    <property type="term" value="P:methylation"/>
    <property type="evidence" value="ECO:0007669"/>
    <property type="project" value="UniProtKB-KW"/>
</dbReference>
<comment type="similarity">
    <text evidence="7 8">Belongs to the class I-like SAM-binding methyltransferase superfamily. C5-methyltransferase family.</text>
</comment>
<organism evidence="9 10">
    <name type="scientific">Sphingomonas prati</name>
    <dbReference type="NCBI Taxonomy" id="1843237"/>
    <lineage>
        <taxon>Bacteria</taxon>
        <taxon>Pseudomonadati</taxon>
        <taxon>Pseudomonadota</taxon>
        <taxon>Alphaproteobacteria</taxon>
        <taxon>Sphingomonadales</taxon>
        <taxon>Sphingomonadaceae</taxon>
        <taxon>Sphingomonas</taxon>
    </lineage>
</organism>
<dbReference type="GO" id="GO:0009307">
    <property type="term" value="P:DNA restriction-modification system"/>
    <property type="evidence" value="ECO:0007669"/>
    <property type="project" value="UniProtKB-KW"/>
</dbReference>
<dbReference type="InterPro" id="IPR050390">
    <property type="entry name" value="C5-Methyltransferase"/>
</dbReference>
<dbReference type="EMBL" id="JACIJR010000007">
    <property type="protein sequence ID" value="MBB5730620.1"/>
    <property type="molecule type" value="Genomic_DNA"/>
</dbReference>
<keyword evidence="3 7" id="KW-0808">Transferase</keyword>
<dbReference type="Gene3D" id="3.90.120.10">
    <property type="entry name" value="DNA Methylase, subunit A, domain 2"/>
    <property type="match status" value="1"/>
</dbReference>
<keyword evidence="2 7" id="KW-0489">Methyltransferase</keyword>
<evidence type="ECO:0000256" key="4">
    <source>
        <dbReference type="ARBA" id="ARBA00022691"/>
    </source>
</evidence>
<dbReference type="InterPro" id="IPR029063">
    <property type="entry name" value="SAM-dependent_MTases_sf"/>
</dbReference>
<evidence type="ECO:0000313" key="9">
    <source>
        <dbReference type="EMBL" id="MBB5730620.1"/>
    </source>
</evidence>
<reference evidence="9 10" key="1">
    <citation type="submission" date="2020-08" db="EMBL/GenBank/DDBJ databases">
        <title>Genomic Encyclopedia of Type Strains, Phase IV (KMG-IV): sequencing the most valuable type-strain genomes for metagenomic binning, comparative biology and taxonomic classification.</title>
        <authorList>
            <person name="Goeker M."/>
        </authorList>
    </citation>
    <scope>NUCLEOTIDE SEQUENCE [LARGE SCALE GENOMIC DNA]</scope>
    <source>
        <strain evidence="9 10">DSM 103336</strain>
    </source>
</reference>
<dbReference type="Proteomes" id="UP000546701">
    <property type="component" value="Unassembled WGS sequence"/>
</dbReference>
<sequence>MKSNFKVVDLFAGPGGLAEGFSRHRNAEGHQSFEIALSVEKEAAAFSTLRLRSFVRQFSDTLPTAYYRYVAGEIDRDQLTSAYPREWAAACAETIQLELGASGADQVLYPRLDAIRAKAGQDTVLIGGPPCQAYSVVGRSRNQGIADYVAGDDHRHYLYEQYIDIIGRLQPAAFIMENVKGILSARVDKDRIFPKVLTDLRSSGGKPNSYILFPLVASEDHRGSEHVIEAERFGIPQCRHRVILFGVRRDIAESRGGFRLDSPKMQPSTNTLTVQDVLGGMPPLRSGLSRTADTPGKWREAVAAEFRTAALAAFEEEDEQLDRIAFRLAEHANALEIAEPPPRHSAALSAIRNNELSDWLIDPKLLSLPNHEARSHMTGDLCRYAFAAAFAEEVGRSPKAAEFPEALAPAHVNWLSGKFADRFRVQRWGAPSTTITSHISKDGHYFIHPDPLQCRSLTVREAARLQTFPDNYYFEGNRTEQYIQVGNAVPPLLAFRIADVVEKVLSNTVHSN</sequence>
<keyword evidence="5" id="KW-0680">Restriction system</keyword>
<evidence type="ECO:0000256" key="3">
    <source>
        <dbReference type="ARBA" id="ARBA00022679"/>
    </source>
</evidence>
<evidence type="ECO:0000256" key="8">
    <source>
        <dbReference type="RuleBase" id="RU000416"/>
    </source>
</evidence>
<evidence type="ECO:0000256" key="1">
    <source>
        <dbReference type="ARBA" id="ARBA00011975"/>
    </source>
</evidence>
<comment type="catalytic activity">
    <reaction evidence="6">
        <text>a 2'-deoxycytidine in DNA + S-adenosyl-L-methionine = a 5-methyl-2'-deoxycytidine in DNA + S-adenosyl-L-homocysteine + H(+)</text>
        <dbReference type="Rhea" id="RHEA:13681"/>
        <dbReference type="Rhea" id="RHEA-COMP:11369"/>
        <dbReference type="Rhea" id="RHEA-COMP:11370"/>
        <dbReference type="ChEBI" id="CHEBI:15378"/>
        <dbReference type="ChEBI" id="CHEBI:57856"/>
        <dbReference type="ChEBI" id="CHEBI:59789"/>
        <dbReference type="ChEBI" id="CHEBI:85452"/>
        <dbReference type="ChEBI" id="CHEBI:85454"/>
        <dbReference type="EC" id="2.1.1.37"/>
    </reaction>
</comment>
<protein>
    <recommendedName>
        <fullName evidence="1">DNA (cytosine-5-)-methyltransferase</fullName>
        <ecNumber evidence="1">2.1.1.37</ecNumber>
    </recommendedName>
</protein>
<dbReference type="RefSeq" id="WP_157176887.1">
    <property type="nucleotide sequence ID" value="NZ_BMJP01000005.1"/>
</dbReference>
<dbReference type="SUPFAM" id="SSF53335">
    <property type="entry name" value="S-adenosyl-L-methionine-dependent methyltransferases"/>
    <property type="match status" value="1"/>
</dbReference>
<dbReference type="GO" id="GO:0003886">
    <property type="term" value="F:DNA (cytosine-5-)-methyltransferase activity"/>
    <property type="evidence" value="ECO:0007669"/>
    <property type="project" value="UniProtKB-EC"/>
</dbReference>
<proteinExistence type="inferred from homology"/>
<dbReference type="GO" id="GO:0044027">
    <property type="term" value="P:negative regulation of gene expression via chromosomal CpG island methylation"/>
    <property type="evidence" value="ECO:0007669"/>
    <property type="project" value="TreeGrafter"/>
</dbReference>
<feature type="active site" evidence="7">
    <location>
        <position position="131"/>
    </location>
</feature>
<dbReference type="PANTHER" id="PTHR10629">
    <property type="entry name" value="CYTOSINE-SPECIFIC METHYLTRANSFERASE"/>
    <property type="match status" value="1"/>
</dbReference>
<evidence type="ECO:0000256" key="7">
    <source>
        <dbReference type="PROSITE-ProRule" id="PRU01016"/>
    </source>
</evidence>
<dbReference type="InterPro" id="IPR001525">
    <property type="entry name" value="C5_MeTfrase"/>
</dbReference>
<dbReference type="OrthoDB" id="9813719at2"/>
<evidence type="ECO:0000313" key="10">
    <source>
        <dbReference type="Proteomes" id="UP000546701"/>
    </source>
</evidence>
<dbReference type="AlphaFoldDB" id="A0A7W9BV08"/>
<name>A0A7W9BV08_9SPHN</name>
<evidence type="ECO:0000256" key="2">
    <source>
        <dbReference type="ARBA" id="ARBA00022603"/>
    </source>
</evidence>
<dbReference type="PANTHER" id="PTHR10629:SF52">
    <property type="entry name" value="DNA (CYTOSINE-5)-METHYLTRANSFERASE 1"/>
    <property type="match status" value="1"/>
</dbReference>
<dbReference type="PROSITE" id="PS51679">
    <property type="entry name" value="SAM_MT_C5"/>
    <property type="match status" value="1"/>
</dbReference>
<dbReference type="PRINTS" id="PR00105">
    <property type="entry name" value="C5METTRFRASE"/>
</dbReference>
<dbReference type="Pfam" id="PF00145">
    <property type="entry name" value="DNA_methylase"/>
    <property type="match status" value="2"/>
</dbReference>
<accession>A0A7W9BV08</accession>
<comment type="caution">
    <text evidence="9">The sequence shown here is derived from an EMBL/GenBank/DDBJ whole genome shotgun (WGS) entry which is preliminary data.</text>
</comment>
<keyword evidence="4 7" id="KW-0949">S-adenosyl-L-methionine</keyword>
<dbReference type="NCBIfam" id="TIGR00675">
    <property type="entry name" value="dcm"/>
    <property type="match status" value="1"/>
</dbReference>
<evidence type="ECO:0000256" key="5">
    <source>
        <dbReference type="ARBA" id="ARBA00022747"/>
    </source>
</evidence>
<dbReference type="Gene3D" id="3.40.50.150">
    <property type="entry name" value="Vaccinia Virus protein VP39"/>
    <property type="match status" value="1"/>
</dbReference>
<evidence type="ECO:0000256" key="6">
    <source>
        <dbReference type="ARBA" id="ARBA00047422"/>
    </source>
</evidence>